<keyword evidence="3" id="KW-1185">Reference proteome</keyword>
<proteinExistence type="predicted"/>
<feature type="chain" id="PRO_5047286713" evidence="1">
    <location>
        <begin position="19"/>
        <end position="299"/>
    </location>
</feature>
<gene>
    <name evidence="2" type="ORF">VTL71DRAFT_7477</name>
</gene>
<name>A0ABR4BVW4_9HELO</name>
<protein>
    <submittedName>
        <fullName evidence="2">Uncharacterized protein</fullName>
    </submittedName>
</protein>
<reference evidence="2 3" key="1">
    <citation type="journal article" date="2024" name="Commun. Biol.">
        <title>Comparative genomic analysis of thermophilic fungi reveals convergent evolutionary adaptations and gene losses.</title>
        <authorList>
            <person name="Steindorff A.S."/>
            <person name="Aguilar-Pontes M.V."/>
            <person name="Robinson A.J."/>
            <person name="Andreopoulos B."/>
            <person name="LaButti K."/>
            <person name="Kuo A."/>
            <person name="Mondo S."/>
            <person name="Riley R."/>
            <person name="Otillar R."/>
            <person name="Haridas S."/>
            <person name="Lipzen A."/>
            <person name="Grimwood J."/>
            <person name="Schmutz J."/>
            <person name="Clum A."/>
            <person name="Reid I.D."/>
            <person name="Moisan M.C."/>
            <person name="Butler G."/>
            <person name="Nguyen T.T.M."/>
            <person name="Dewar K."/>
            <person name="Conant G."/>
            <person name="Drula E."/>
            <person name="Henrissat B."/>
            <person name="Hansel C."/>
            <person name="Singer S."/>
            <person name="Hutchinson M.I."/>
            <person name="de Vries R.P."/>
            <person name="Natvig D.O."/>
            <person name="Powell A.J."/>
            <person name="Tsang A."/>
            <person name="Grigoriev I.V."/>
        </authorList>
    </citation>
    <scope>NUCLEOTIDE SEQUENCE [LARGE SCALE GENOMIC DNA]</scope>
    <source>
        <strain evidence="2 3">CBS 494.80</strain>
    </source>
</reference>
<evidence type="ECO:0000256" key="1">
    <source>
        <dbReference type="SAM" id="SignalP"/>
    </source>
</evidence>
<feature type="signal peptide" evidence="1">
    <location>
        <begin position="1"/>
        <end position="18"/>
    </location>
</feature>
<evidence type="ECO:0000313" key="3">
    <source>
        <dbReference type="Proteomes" id="UP001595075"/>
    </source>
</evidence>
<comment type="caution">
    <text evidence="2">The sequence shown here is derived from an EMBL/GenBank/DDBJ whole genome shotgun (WGS) entry which is preliminary data.</text>
</comment>
<accession>A0ABR4BVW4</accession>
<organism evidence="2 3">
    <name type="scientific">Oculimacula yallundae</name>
    <dbReference type="NCBI Taxonomy" id="86028"/>
    <lineage>
        <taxon>Eukaryota</taxon>
        <taxon>Fungi</taxon>
        <taxon>Dikarya</taxon>
        <taxon>Ascomycota</taxon>
        <taxon>Pezizomycotina</taxon>
        <taxon>Leotiomycetes</taxon>
        <taxon>Helotiales</taxon>
        <taxon>Ploettnerulaceae</taxon>
        <taxon>Oculimacula</taxon>
    </lineage>
</organism>
<evidence type="ECO:0000313" key="2">
    <source>
        <dbReference type="EMBL" id="KAL2061204.1"/>
    </source>
</evidence>
<sequence>MLFVPTLILVLYASGSLAVPQGPNTVAKNNRSLRTQADNGTFFIIPIDTTVVQKSVPYPLLPVPTQDASLFPRGFPQGKHPVLVSSLYTSDIRMGPLQIKSLMTGLVYVLFVDLLKDGKTAFQYPVSSIIGGTDGQNFMGVVPALVSTLVGGNTVLPGQFVPDTAAYSQISSGEYSSQGKVGVPNPLSGPGLVKSVYDLDFFTAESPLYTEHTFHTVINQARILTQPGMCLRNTIYFNETFSNPILRIGKVTLYSPPLPAGYDGVYTGVGGMSAQGETIGYSNEDCAMAAKNVDPDALK</sequence>
<dbReference type="Proteomes" id="UP001595075">
    <property type="component" value="Unassembled WGS sequence"/>
</dbReference>
<dbReference type="EMBL" id="JAZHXI010000019">
    <property type="protein sequence ID" value="KAL2061204.1"/>
    <property type="molecule type" value="Genomic_DNA"/>
</dbReference>
<keyword evidence="1" id="KW-0732">Signal</keyword>